<evidence type="ECO:0000313" key="1">
    <source>
        <dbReference type="RefSeq" id="XP_016475987.1"/>
    </source>
</evidence>
<dbReference type="RefSeq" id="XP_016475987.1">
    <property type="nucleotide sequence ID" value="XM_016620501.1"/>
</dbReference>
<name>A0A1S4AH29_TOBAC</name>
<dbReference type="OrthoDB" id="1241878at2759"/>
<sequence>MLANIRELNLMQQRMVYLHFTTHNPICNSTDVPTACQFSKERIENAVGVRGASPYLLETIDASVISDNGRDISSSSCIFEVGSTSGTCTEQYTITSHTTTKKGLFSATLQIISIIFFP</sequence>
<accession>A0A1S4AH29</accession>
<organism evidence="1">
    <name type="scientific">Nicotiana tabacum</name>
    <name type="common">Common tobacco</name>
    <dbReference type="NCBI Taxonomy" id="4097"/>
    <lineage>
        <taxon>Eukaryota</taxon>
        <taxon>Viridiplantae</taxon>
        <taxon>Streptophyta</taxon>
        <taxon>Embryophyta</taxon>
        <taxon>Tracheophyta</taxon>
        <taxon>Spermatophyta</taxon>
        <taxon>Magnoliopsida</taxon>
        <taxon>eudicotyledons</taxon>
        <taxon>Gunneridae</taxon>
        <taxon>Pentapetalae</taxon>
        <taxon>asterids</taxon>
        <taxon>lamiids</taxon>
        <taxon>Solanales</taxon>
        <taxon>Solanaceae</taxon>
        <taxon>Nicotianoideae</taxon>
        <taxon>Nicotianeae</taxon>
        <taxon>Nicotiana</taxon>
    </lineage>
</organism>
<dbReference type="PaxDb" id="4097-A0A1S4AH29"/>
<dbReference type="AlphaFoldDB" id="A0A1S4AH29"/>
<reference evidence="1" key="1">
    <citation type="submission" date="2025-08" db="UniProtKB">
        <authorList>
            <consortium name="RefSeq"/>
        </authorList>
    </citation>
    <scope>IDENTIFICATION</scope>
</reference>
<gene>
    <name evidence="1" type="primary">LOC107797602</name>
</gene>
<dbReference type="KEGG" id="nta:107797602"/>
<proteinExistence type="predicted"/>
<protein>
    <submittedName>
        <fullName evidence="1">Uncharacterized protein</fullName>
    </submittedName>
</protein>